<evidence type="ECO:0000256" key="1">
    <source>
        <dbReference type="SAM" id="Phobius"/>
    </source>
</evidence>
<dbReference type="Pfam" id="PF19558">
    <property type="entry name" value="DUF6080"/>
    <property type="match status" value="1"/>
</dbReference>
<feature type="transmembrane region" description="Helical" evidence="1">
    <location>
        <begin position="20"/>
        <end position="39"/>
    </location>
</feature>
<keyword evidence="1" id="KW-1133">Transmembrane helix</keyword>
<feature type="transmembrane region" description="Helical" evidence="1">
    <location>
        <begin position="374"/>
        <end position="393"/>
    </location>
</feature>
<feature type="transmembrane region" description="Helical" evidence="1">
    <location>
        <begin position="150"/>
        <end position="176"/>
    </location>
</feature>
<dbReference type="Proteomes" id="UP000824055">
    <property type="component" value="Unassembled WGS sequence"/>
</dbReference>
<dbReference type="EMBL" id="DXBE01000037">
    <property type="protein sequence ID" value="HIZ69184.1"/>
    <property type="molecule type" value="Genomic_DNA"/>
</dbReference>
<feature type="transmembrane region" description="Helical" evidence="1">
    <location>
        <begin position="424"/>
        <end position="443"/>
    </location>
</feature>
<reference evidence="2" key="2">
    <citation type="submission" date="2021-04" db="EMBL/GenBank/DDBJ databases">
        <authorList>
            <person name="Gilroy R."/>
        </authorList>
    </citation>
    <scope>NUCLEOTIDE SEQUENCE</scope>
    <source>
        <strain evidence="2">ChiHecec3B27-8219</strain>
    </source>
</reference>
<accession>A0A9D2FXI0</accession>
<evidence type="ECO:0000313" key="2">
    <source>
        <dbReference type="EMBL" id="HIZ69184.1"/>
    </source>
</evidence>
<dbReference type="InterPro" id="IPR045726">
    <property type="entry name" value="DUF6080"/>
</dbReference>
<feature type="transmembrane region" description="Helical" evidence="1">
    <location>
        <begin position="188"/>
        <end position="209"/>
    </location>
</feature>
<dbReference type="AlphaFoldDB" id="A0A9D2FXI0"/>
<feature type="transmembrane region" description="Helical" evidence="1">
    <location>
        <begin position="455"/>
        <end position="479"/>
    </location>
</feature>
<feature type="transmembrane region" description="Helical" evidence="1">
    <location>
        <begin position="399"/>
        <end position="417"/>
    </location>
</feature>
<reference evidence="2" key="1">
    <citation type="journal article" date="2021" name="PeerJ">
        <title>Extensive microbial diversity within the chicken gut microbiome revealed by metagenomics and culture.</title>
        <authorList>
            <person name="Gilroy R."/>
            <person name="Ravi A."/>
            <person name="Getino M."/>
            <person name="Pursley I."/>
            <person name="Horton D.L."/>
            <person name="Alikhan N.F."/>
            <person name="Baker D."/>
            <person name="Gharbi K."/>
            <person name="Hall N."/>
            <person name="Watson M."/>
            <person name="Adriaenssens E.M."/>
            <person name="Foster-Nyarko E."/>
            <person name="Jarju S."/>
            <person name="Secka A."/>
            <person name="Antonio M."/>
            <person name="Oren A."/>
            <person name="Chaudhuri R.R."/>
            <person name="La Ragione R."/>
            <person name="Hildebrand F."/>
            <person name="Pallen M.J."/>
        </authorList>
    </citation>
    <scope>NUCLEOTIDE SEQUENCE</scope>
    <source>
        <strain evidence="2">ChiHecec3B27-8219</strain>
    </source>
</reference>
<keyword evidence="1" id="KW-0812">Transmembrane</keyword>
<feature type="transmembrane region" description="Helical" evidence="1">
    <location>
        <begin position="106"/>
        <end position="130"/>
    </location>
</feature>
<keyword evidence="1" id="KW-0472">Membrane</keyword>
<comment type="caution">
    <text evidence="2">The sequence shown here is derived from an EMBL/GenBank/DDBJ whole genome shotgun (WGS) entry which is preliminary data.</text>
</comment>
<protein>
    <submittedName>
        <fullName evidence="2">GtrA family protein</fullName>
    </submittedName>
</protein>
<gene>
    <name evidence="2" type="ORF">H9966_04755</name>
</gene>
<proteinExistence type="predicted"/>
<evidence type="ECO:0000313" key="3">
    <source>
        <dbReference type="Proteomes" id="UP000824055"/>
    </source>
</evidence>
<sequence>MLRRVFDIFRVRKEERWPALAWLLMIVATNALVVARHWAEFSQVVDNYRSLVIKQFHLSGFDPLTYALVTDWSPAYNIYRHPLLAFFMYVPYAINQGLIALTGTNCATIVVAAFVVFSAFYALLLLFRVFREVLELNYFDSCALVFLTYSFGYVMVASCAPDHFVLSMMLLILTVYVSGRKMKKGKPYTIWQTVLFFFLTAGISLNNGIKVFLANMLTNVRKFFRPANLIFAIILPAALLWLVARVEWRHYEYPRFHARQVAKVKKAKAEKEAVYRMVRDTIQDTSSFAIDQAVKREMQERAWEKFQRRQKLPSVAHAGKPMGKGEFSQWTDMTTDRWASLVENVFGESIQLHTNHLLGDTLIGRPVFVKYSYWANYAVEAVVAALFLLGVWFGRRARFLWLCLSFFLFDMLIHFVLGFGLNEIYIMSPHFLFVIPVAIAYLLLQAKGGRWHRPLSWLCALLAAGLTIYNGSLLVQYLVTP</sequence>
<organism evidence="2 3">
    <name type="scientific">Candidatus Prevotella avicola</name>
    <dbReference type="NCBI Taxonomy" id="2838738"/>
    <lineage>
        <taxon>Bacteria</taxon>
        <taxon>Pseudomonadati</taxon>
        <taxon>Bacteroidota</taxon>
        <taxon>Bacteroidia</taxon>
        <taxon>Bacteroidales</taxon>
        <taxon>Prevotellaceae</taxon>
        <taxon>Prevotella</taxon>
    </lineage>
</organism>
<feature type="transmembrane region" description="Helical" evidence="1">
    <location>
        <begin position="229"/>
        <end position="248"/>
    </location>
</feature>
<name>A0A9D2FXI0_9BACT</name>